<sequence>MRKYFQVASTDQERLPEKQTGLSHRQNLAGIQQQNGSGNQQPRQAGFQ</sequence>
<proteinExistence type="predicted"/>
<protein>
    <submittedName>
        <fullName evidence="2">Uncharacterized protein</fullName>
    </submittedName>
</protein>
<reference evidence="2 3" key="1">
    <citation type="submission" date="2009-01" db="EMBL/GenBank/DDBJ databases">
        <authorList>
            <person name="Fulton L."/>
            <person name="Clifton S."/>
            <person name="Chinwalla A.T."/>
            <person name="Mitreva M."/>
            <person name="Sodergren E."/>
            <person name="Weinstock G."/>
            <person name="Clifton S."/>
            <person name="Dooling D.J."/>
            <person name="Fulton B."/>
            <person name="Minx P."/>
            <person name="Pepin K.H."/>
            <person name="Johnson M."/>
            <person name="Bhonagiri V."/>
            <person name="Nash W.E."/>
            <person name="Mardis E.R."/>
            <person name="Wilson R.K."/>
        </authorList>
    </citation>
    <scope>NUCLEOTIDE SEQUENCE [LARGE SCALE GENOMIC DNA]</scope>
    <source>
        <strain evidence="2 3">ATCC 23834</strain>
    </source>
</reference>
<comment type="caution">
    <text evidence="2">The sequence shown here is derived from an EMBL/GenBank/DDBJ whole genome shotgun (WGS) entry which is preliminary data.</text>
</comment>
<dbReference type="EMBL" id="ACEA01000040">
    <property type="protein sequence ID" value="EEG23454.1"/>
    <property type="molecule type" value="Genomic_DNA"/>
</dbReference>
<name>C0DX01_EIKCO</name>
<feature type="compositionally biased region" description="Polar residues" evidence="1">
    <location>
        <begin position="20"/>
        <end position="31"/>
    </location>
</feature>
<evidence type="ECO:0000256" key="1">
    <source>
        <dbReference type="SAM" id="MobiDB-lite"/>
    </source>
</evidence>
<evidence type="ECO:0000313" key="2">
    <source>
        <dbReference type="EMBL" id="EEG23454.1"/>
    </source>
</evidence>
<dbReference type="HOGENOM" id="CLU_3152292_0_0_4"/>
<feature type="compositionally biased region" description="Low complexity" evidence="1">
    <location>
        <begin position="32"/>
        <end position="41"/>
    </location>
</feature>
<accession>C0DX01</accession>
<feature type="region of interest" description="Disordered" evidence="1">
    <location>
        <begin position="1"/>
        <end position="48"/>
    </location>
</feature>
<dbReference type="Proteomes" id="UP000005837">
    <property type="component" value="Unassembled WGS sequence"/>
</dbReference>
<organism evidence="2 3">
    <name type="scientific">Eikenella corrodens ATCC 23834</name>
    <dbReference type="NCBI Taxonomy" id="546274"/>
    <lineage>
        <taxon>Bacteria</taxon>
        <taxon>Pseudomonadati</taxon>
        <taxon>Pseudomonadota</taxon>
        <taxon>Betaproteobacteria</taxon>
        <taxon>Neisseriales</taxon>
        <taxon>Neisseriaceae</taxon>
        <taxon>Eikenella</taxon>
    </lineage>
</organism>
<evidence type="ECO:0000313" key="3">
    <source>
        <dbReference type="Proteomes" id="UP000005837"/>
    </source>
</evidence>
<dbReference type="AlphaFoldDB" id="C0DX01"/>
<gene>
    <name evidence="2" type="ORF">EIKCOROL_01904</name>
</gene>